<dbReference type="PROSITE" id="PS01317">
    <property type="entry name" value="SSRP"/>
    <property type="match status" value="1"/>
</dbReference>
<dbReference type="InterPro" id="IPR000037">
    <property type="entry name" value="SsrA-bd_prot"/>
</dbReference>
<evidence type="ECO:0000313" key="5">
    <source>
        <dbReference type="Proteomes" id="UP000229561"/>
    </source>
</evidence>
<dbReference type="EMBL" id="PFGY01000104">
    <property type="protein sequence ID" value="PIW75998.1"/>
    <property type="molecule type" value="Genomic_DNA"/>
</dbReference>
<dbReference type="CDD" id="cd09294">
    <property type="entry name" value="SmpB"/>
    <property type="match status" value="1"/>
</dbReference>
<dbReference type="Pfam" id="PF01668">
    <property type="entry name" value="SmpB"/>
    <property type="match status" value="1"/>
</dbReference>
<proteinExistence type="inferred from homology"/>
<dbReference type="GO" id="GO:0070929">
    <property type="term" value="P:trans-translation"/>
    <property type="evidence" value="ECO:0007669"/>
    <property type="project" value="UniProtKB-UniRule"/>
</dbReference>
<protein>
    <recommendedName>
        <fullName evidence="3">SsrA-binding protein</fullName>
    </recommendedName>
    <alternativeName>
        <fullName evidence="3">Small protein B</fullName>
    </alternativeName>
</protein>
<comment type="subcellular location">
    <subcellularLocation>
        <location evidence="3">Cytoplasm</location>
    </subcellularLocation>
    <text evidence="3">The tmRNA-SmpB complex associates with stalled 70S ribosomes.</text>
</comment>
<accession>A0A2M7IHR4</accession>
<dbReference type="GO" id="GO:0003723">
    <property type="term" value="F:RNA binding"/>
    <property type="evidence" value="ECO:0007669"/>
    <property type="project" value="UniProtKB-UniRule"/>
</dbReference>
<comment type="caution">
    <text evidence="4">The sequence shown here is derived from an EMBL/GenBank/DDBJ whole genome shotgun (WGS) entry which is preliminary data.</text>
</comment>
<keyword evidence="2 3" id="KW-0694">RNA-binding</keyword>
<dbReference type="InterPro" id="IPR023620">
    <property type="entry name" value="SmpB"/>
</dbReference>
<name>A0A2M7IHR4_9BACT</name>
<sequence length="149" mass="17134">MPELAFNKKALYDYEVLEKYEAGLVLTGHEVKSAKKGHLSLQGSYVVIRGEEAWLLNSSISPFQPKNAPPDYDPLRTKKLLLHKHEIASLIGKTHQKGLTLVPLRVYTKKAKVKLEFALARGKRKADKREKIIKRETKRDIDRALRQKY</sequence>
<organism evidence="4 5">
    <name type="scientific">Candidatus Portnoybacteria bacterium CG_4_8_14_3_um_filter_40_10</name>
    <dbReference type="NCBI Taxonomy" id="1974801"/>
    <lineage>
        <taxon>Bacteria</taxon>
        <taxon>Candidatus Portnoyibacteriota</taxon>
    </lineage>
</organism>
<dbReference type="AlphaFoldDB" id="A0A2M7IHR4"/>
<dbReference type="GO" id="GO:0005829">
    <property type="term" value="C:cytosol"/>
    <property type="evidence" value="ECO:0007669"/>
    <property type="project" value="TreeGrafter"/>
</dbReference>
<dbReference type="NCBIfam" id="TIGR00086">
    <property type="entry name" value="smpB"/>
    <property type="match status" value="1"/>
</dbReference>
<dbReference type="PANTHER" id="PTHR30308">
    <property type="entry name" value="TMRNA-BINDING COMPONENT OF TRANS-TRANSLATION TAGGING COMPLEX"/>
    <property type="match status" value="1"/>
</dbReference>
<dbReference type="Proteomes" id="UP000229561">
    <property type="component" value="Unassembled WGS sequence"/>
</dbReference>
<dbReference type="HAMAP" id="MF_00023">
    <property type="entry name" value="SmpB"/>
    <property type="match status" value="1"/>
</dbReference>
<comment type="function">
    <text evidence="3">Required for rescue of stalled ribosomes mediated by trans-translation. Binds to transfer-messenger RNA (tmRNA), required for stable association of tmRNA with ribosomes. tmRNA and SmpB together mimic tRNA shape, replacing the anticodon stem-loop with SmpB. tmRNA is encoded by the ssrA gene; the 2 termini fold to resemble tRNA(Ala) and it encodes a 'tag peptide', a short internal open reading frame. During trans-translation Ala-aminoacylated tmRNA acts like a tRNA, entering the A-site of stalled ribosomes, displacing the stalled mRNA. The ribosome then switches to translate the ORF on the tmRNA; the nascent peptide is terminated with the 'tag peptide' encoded by the tmRNA and targeted for degradation. The ribosome is freed to recommence translation, which seems to be the essential function of trans-translation.</text>
</comment>
<evidence type="ECO:0000313" key="4">
    <source>
        <dbReference type="EMBL" id="PIW75998.1"/>
    </source>
</evidence>
<dbReference type="Gene3D" id="2.40.280.10">
    <property type="match status" value="1"/>
</dbReference>
<dbReference type="NCBIfam" id="NF003843">
    <property type="entry name" value="PRK05422.1"/>
    <property type="match status" value="1"/>
</dbReference>
<reference evidence="5" key="1">
    <citation type="submission" date="2017-09" db="EMBL/GenBank/DDBJ databases">
        <title>Depth-based differentiation of microbial function through sediment-hosted aquifers and enrichment of novel symbionts in the deep terrestrial subsurface.</title>
        <authorList>
            <person name="Probst A.J."/>
            <person name="Ladd B."/>
            <person name="Jarett J.K."/>
            <person name="Geller-Mcgrath D.E."/>
            <person name="Sieber C.M.K."/>
            <person name="Emerson J.B."/>
            <person name="Anantharaman K."/>
            <person name="Thomas B.C."/>
            <person name="Malmstrom R."/>
            <person name="Stieglmeier M."/>
            <person name="Klingl A."/>
            <person name="Woyke T."/>
            <person name="Ryan C.M."/>
            <person name="Banfield J.F."/>
        </authorList>
    </citation>
    <scope>NUCLEOTIDE SEQUENCE [LARGE SCALE GENOMIC DNA]</scope>
</reference>
<dbReference type="SUPFAM" id="SSF74982">
    <property type="entry name" value="Small protein B (SmpB)"/>
    <property type="match status" value="1"/>
</dbReference>
<evidence type="ECO:0000256" key="2">
    <source>
        <dbReference type="ARBA" id="ARBA00022884"/>
    </source>
</evidence>
<comment type="similarity">
    <text evidence="3">Belongs to the SmpB family.</text>
</comment>
<evidence type="ECO:0000256" key="3">
    <source>
        <dbReference type="HAMAP-Rule" id="MF_00023"/>
    </source>
</evidence>
<keyword evidence="1 3" id="KW-0963">Cytoplasm</keyword>
<dbReference type="InterPro" id="IPR020081">
    <property type="entry name" value="SsrA-bd_prot_CS"/>
</dbReference>
<dbReference type="GO" id="GO:0070930">
    <property type="term" value="P:trans-translation-dependent protein tagging"/>
    <property type="evidence" value="ECO:0007669"/>
    <property type="project" value="TreeGrafter"/>
</dbReference>
<dbReference type="PANTHER" id="PTHR30308:SF2">
    <property type="entry name" value="SSRA-BINDING PROTEIN"/>
    <property type="match status" value="1"/>
</dbReference>
<gene>
    <name evidence="3" type="primary">smpB</name>
    <name evidence="4" type="ORF">CO001_03700</name>
</gene>
<evidence type="ECO:0000256" key="1">
    <source>
        <dbReference type="ARBA" id="ARBA00022490"/>
    </source>
</evidence>